<dbReference type="Gene3D" id="3.30.930.10">
    <property type="entry name" value="Bira Bifunctional Protein, Domain 2"/>
    <property type="match status" value="1"/>
</dbReference>
<dbReference type="GO" id="GO:0003723">
    <property type="term" value="F:RNA binding"/>
    <property type="evidence" value="ECO:0007669"/>
    <property type="project" value="InterPro"/>
</dbReference>
<keyword evidence="8" id="KW-0648">Protein biosynthesis</keyword>
<evidence type="ECO:0000256" key="6">
    <source>
        <dbReference type="ARBA" id="ARBA00022840"/>
    </source>
</evidence>
<proteinExistence type="predicted"/>
<dbReference type="Pfam" id="PF03484">
    <property type="entry name" value="B5"/>
    <property type="match status" value="1"/>
</dbReference>
<keyword evidence="6" id="KW-0067">ATP-binding</keyword>
<dbReference type="CDD" id="cd00769">
    <property type="entry name" value="PheRS_beta_core"/>
    <property type="match status" value="1"/>
</dbReference>
<dbReference type="Gene3D" id="3.50.40.10">
    <property type="entry name" value="Phenylalanyl-trna Synthetase, Chain B, domain 3"/>
    <property type="match status" value="1"/>
</dbReference>
<dbReference type="Proteomes" id="UP000265618">
    <property type="component" value="Unassembled WGS sequence"/>
</dbReference>
<dbReference type="InterPro" id="IPR041616">
    <property type="entry name" value="PheRS_beta_core"/>
</dbReference>
<reference evidence="11 12" key="1">
    <citation type="journal article" date="2018" name="PLoS ONE">
        <title>The draft genome of Kipferlia bialata reveals reductive genome evolution in fornicate parasites.</title>
        <authorList>
            <person name="Tanifuji G."/>
            <person name="Takabayashi S."/>
            <person name="Kume K."/>
            <person name="Takagi M."/>
            <person name="Nakayama T."/>
            <person name="Kamikawa R."/>
            <person name="Inagaki Y."/>
            <person name="Hashimoto T."/>
        </authorList>
    </citation>
    <scope>NUCLEOTIDE SEQUENCE [LARGE SCALE GENOMIC DNA]</scope>
    <source>
        <strain evidence="11">NY0173</strain>
    </source>
</reference>
<dbReference type="OrthoDB" id="1698572at2759"/>
<accession>A0A9K3CV66</accession>
<keyword evidence="9" id="KW-0030">Aminoacyl-tRNA synthetase</keyword>
<gene>
    <name evidence="11" type="ORF">KIPB_004310</name>
</gene>
<dbReference type="InterPro" id="IPR009061">
    <property type="entry name" value="DNA-bd_dom_put_sf"/>
</dbReference>
<dbReference type="EMBL" id="BDIP01000911">
    <property type="protein sequence ID" value="GIQ83062.1"/>
    <property type="molecule type" value="Genomic_DNA"/>
</dbReference>
<keyword evidence="5" id="KW-0547">Nucleotide-binding</keyword>
<evidence type="ECO:0000256" key="1">
    <source>
        <dbReference type="ARBA" id="ARBA00001946"/>
    </source>
</evidence>
<name>A0A9K3CV66_9EUKA</name>
<dbReference type="GO" id="GO:0005524">
    <property type="term" value="F:ATP binding"/>
    <property type="evidence" value="ECO:0007669"/>
    <property type="project" value="UniProtKB-KW"/>
</dbReference>
<evidence type="ECO:0000256" key="9">
    <source>
        <dbReference type="ARBA" id="ARBA00023146"/>
    </source>
</evidence>
<sequence length="385" mass="41770">TVMSLPPIINGEHSKMTLETKNIFIECTATDHTKACVVLDTILAMFGRYCSTPFQVQPVTVKYSQAPALVAKMMNVEEGTPCDVVYPTLAEHTFEVSSQWLSRRVGLPLTPEDVVTHLAKMMMKSEVILDSEAGEADVKVTAPCTRSDILHPCDIVEDIAIGIGYSNIPVTPPPIVTVGSVLPINQVTEGLRSVMSSAGYTEALSFALTGTDDLLPEDGEAVLLCNPLTAAFQCVRTSLAPGLLKTVSSNKDAPRPLRLFEISDIVRGTAKRPSHYVSGPDTAREEEVDTAAMNERHISCVVSDTTDAFEEAHGLVKYILNKLDVTSFTMSESKHDLLFPGRGADIYVEGKGLVGHVGVVHPKWLIKHGITYPCSILEMNIQTFA</sequence>
<evidence type="ECO:0000256" key="8">
    <source>
        <dbReference type="ARBA" id="ARBA00022917"/>
    </source>
</evidence>
<dbReference type="GO" id="GO:0004826">
    <property type="term" value="F:phenylalanine-tRNA ligase activity"/>
    <property type="evidence" value="ECO:0007669"/>
    <property type="project" value="UniProtKB-EC"/>
</dbReference>
<comment type="cofactor">
    <cofactor evidence="1">
        <name>Mg(2+)</name>
        <dbReference type="ChEBI" id="CHEBI:18420"/>
    </cofactor>
</comment>
<keyword evidence="12" id="KW-1185">Reference proteome</keyword>
<comment type="caution">
    <text evidence="11">The sequence shown here is derived from an EMBL/GenBank/DDBJ whole genome shotgun (WGS) entry which is preliminary data.</text>
</comment>
<dbReference type="AlphaFoldDB" id="A0A9K3CV66"/>
<keyword evidence="3" id="KW-0436">Ligase</keyword>
<evidence type="ECO:0000256" key="5">
    <source>
        <dbReference type="ARBA" id="ARBA00022741"/>
    </source>
</evidence>
<dbReference type="Pfam" id="PF17759">
    <property type="entry name" value="tRNA_synthFbeta"/>
    <property type="match status" value="1"/>
</dbReference>
<evidence type="ECO:0000256" key="2">
    <source>
        <dbReference type="ARBA" id="ARBA00012814"/>
    </source>
</evidence>
<dbReference type="GO" id="GO:0000287">
    <property type="term" value="F:magnesium ion binding"/>
    <property type="evidence" value="ECO:0007669"/>
    <property type="project" value="InterPro"/>
</dbReference>
<protein>
    <recommendedName>
        <fullName evidence="2">phenylalanine--tRNA ligase</fullName>
        <ecNumber evidence="2">6.1.1.20</ecNumber>
    </recommendedName>
</protein>
<evidence type="ECO:0000259" key="10">
    <source>
        <dbReference type="PROSITE" id="PS51483"/>
    </source>
</evidence>
<dbReference type="InterPro" id="IPR005147">
    <property type="entry name" value="tRNA_synthase_B5-dom"/>
</dbReference>
<dbReference type="PANTHER" id="PTHR10947">
    <property type="entry name" value="PHENYLALANYL-TRNA SYNTHETASE BETA CHAIN AND LEUCINE-RICH REPEAT-CONTAINING PROTEIN 47"/>
    <property type="match status" value="1"/>
</dbReference>
<dbReference type="InterPro" id="IPR045060">
    <property type="entry name" value="Phe-tRNA-ligase_IIc_bsu"/>
</dbReference>
<dbReference type="PANTHER" id="PTHR10947:SF0">
    <property type="entry name" value="PHENYLALANINE--TRNA LIGASE BETA SUBUNIT"/>
    <property type="match status" value="1"/>
</dbReference>
<dbReference type="GO" id="GO:0009328">
    <property type="term" value="C:phenylalanine-tRNA ligase complex"/>
    <property type="evidence" value="ECO:0007669"/>
    <property type="project" value="TreeGrafter"/>
</dbReference>
<dbReference type="SUPFAM" id="SSF55681">
    <property type="entry name" value="Class II aaRS and biotin synthetases"/>
    <property type="match status" value="1"/>
</dbReference>
<feature type="domain" description="B5" evidence="10">
    <location>
        <begin position="89"/>
        <end position="170"/>
    </location>
</feature>
<dbReference type="SUPFAM" id="SSF46955">
    <property type="entry name" value="Putative DNA-binding domain"/>
    <property type="match status" value="1"/>
</dbReference>
<dbReference type="PROSITE" id="PS51483">
    <property type="entry name" value="B5"/>
    <property type="match status" value="1"/>
</dbReference>
<dbReference type="GO" id="GO:0006432">
    <property type="term" value="P:phenylalanyl-tRNA aminoacylation"/>
    <property type="evidence" value="ECO:0007669"/>
    <property type="project" value="InterPro"/>
</dbReference>
<dbReference type="Gene3D" id="3.30.56.10">
    <property type="match status" value="1"/>
</dbReference>
<keyword evidence="7" id="KW-0460">Magnesium</keyword>
<evidence type="ECO:0000256" key="4">
    <source>
        <dbReference type="ARBA" id="ARBA00022723"/>
    </source>
</evidence>
<dbReference type="InterPro" id="IPR045864">
    <property type="entry name" value="aa-tRNA-synth_II/BPL/LPL"/>
</dbReference>
<evidence type="ECO:0000256" key="7">
    <source>
        <dbReference type="ARBA" id="ARBA00022842"/>
    </source>
</evidence>
<dbReference type="InterPro" id="IPR020825">
    <property type="entry name" value="Phe-tRNA_synthase-like_B3/B4"/>
</dbReference>
<feature type="non-terminal residue" evidence="11">
    <location>
        <position position="1"/>
    </location>
</feature>
<keyword evidence="4" id="KW-0479">Metal-binding</keyword>
<evidence type="ECO:0000313" key="11">
    <source>
        <dbReference type="EMBL" id="GIQ83062.1"/>
    </source>
</evidence>
<organism evidence="11 12">
    <name type="scientific">Kipferlia bialata</name>
    <dbReference type="NCBI Taxonomy" id="797122"/>
    <lineage>
        <taxon>Eukaryota</taxon>
        <taxon>Metamonada</taxon>
        <taxon>Carpediemonas-like organisms</taxon>
        <taxon>Kipferlia</taxon>
    </lineage>
</organism>
<dbReference type="SMART" id="SM00874">
    <property type="entry name" value="B5"/>
    <property type="match status" value="1"/>
</dbReference>
<evidence type="ECO:0000256" key="3">
    <source>
        <dbReference type="ARBA" id="ARBA00022598"/>
    </source>
</evidence>
<evidence type="ECO:0000313" key="12">
    <source>
        <dbReference type="Proteomes" id="UP000265618"/>
    </source>
</evidence>
<dbReference type="EC" id="6.1.1.20" evidence="2"/>